<sequence>MQEEKKRALEIMMARETPESVPAFMENWEAIKKELLLPSWYTHRDVWNCLPGLQAFQCKQTMPKQGRWFSWNQAAHEQLKEWTALKTVLAYLFDADPSVDPDLAYTKRKLEAMTKTKTGDQDEDKTNVRKEFGRLKEKLGGGLKLCWHLMSKKLHQMVIVVLLCARPLWCWYTSTVKNIKSPEDHIPRIIELMQHWNKDSCLGLLSDVSPVLSERPFVPDALVDLLASSEFADTGEKVAELSQHLLKHRAWSLSKSSAPPDCYSGLLSQDGRLQQESVFLMSSDHQILVSLEQAAADARACPNILEDLRTVLTPAIRMLHLACEEDGWNRRSPSTQHLLLGLLKTLPDSKIIEDIHGVLRNNSKSGQNRQQTLHQLQEIVTNSTVIDSRGIGHKAHVDRATFLQAFPRTRDRKRRYFARVHKLLAERSNVMSRKNWAALSEEAIHKGIAALNFLRRYSMFNLAQEGVRIQSGQLSKFAMELTLMCNRDEFDEVRYIGFSLGSADWAVLFWPLQRFSAGSGKDLFYLDPAGTAEWKFLLSPQRWQVVDHEVVVESGKIFMAPTTSQPLLKAFFGNMQCKKSVTIPDMALLAEVLTLPEELFNVKRMRREEPLHALVDKIGANHEPWVKKTKELTQTPIKRKNIGDVLDELVLSEMPLEEQREFREVAEEIQSKKQTGWSIVEQKWRDSNKKRRPKAKAKSKAKAKAKAKPKAKSHMWGARKRRRTSNVDVVPPIEDAPSSAAPVVEPERSAASVQPMQPAPVPAPAVMDTEAAASLAPVEAAPEVNDAGAVSGPDAEIEVAAPVVEPRVPEVVAPAVAEPSAAPEALAPDAAEVAVLDGAPQPPAAGAAPGDARPDPAPRGPRAAGRGFINAWTDVQCSSCSSVAGQIKLDPFPGSRDAPTWFMRIKQADGSWASKFPGFKRRTTHVIGESEDFPVRWVQENRTCCPPP</sequence>
<feature type="region of interest" description="Disordered" evidence="1">
    <location>
        <begin position="680"/>
        <end position="763"/>
    </location>
</feature>
<evidence type="ECO:0000313" key="2">
    <source>
        <dbReference type="EMBL" id="CAK9030524.1"/>
    </source>
</evidence>
<name>A0ABP0KUG9_9DINO</name>
<accession>A0ABP0KUG9</accession>
<dbReference type="Proteomes" id="UP001642484">
    <property type="component" value="Unassembled WGS sequence"/>
</dbReference>
<protein>
    <submittedName>
        <fullName evidence="2">Uncharacterized protein</fullName>
    </submittedName>
</protein>
<proteinExistence type="predicted"/>
<feature type="compositionally biased region" description="Low complexity" evidence="1">
    <location>
        <begin position="839"/>
        <end position="851"/>
    </location>
</feature>
<dbReference type="EMBL" id="CAXAMN010010002">
    <property type="protein sequence ID" value="CAK9030524.1"/>
    <property type="molecule type" value="Genomic_DNA"/>
</dbReference>
<feature type="region of interest" description="Disordered" evidence="1">
    <location>
        <begin position="839"/>
        <end position="865"/>
    </location>
</feature>
<gene>
    <name evidence="2" type="ORF">CCMP2556_LOCUS17902</name>
</gene>
<evidence type="ECO:0000256" key="1">
    <source>
        <dbReference type="SAM" id="MobiDB-lite"/>
    </source>
</evidence>
<keyword evidence="3" id="KW-1185">Reference proteome</keyword>
<reference evidence="2 3" key="1">
    <citation type="submission" date="2024-02" db="EMBL/GenBank/DDBJ databases">
        <authorList>
            <person name="Chen Y."/>
            <person name="Shah S."/>
            <person name="Dougan E. K."/>
            <person name="Thang M."/>
            <person name="Chan C."/>
        </authorList>
    </citation>
    <scope>NUCLEOTIDE SEQUENCE [LARGE SCALE GENOMIC DNA]</scope>
</reference>
<feature type="compositionally biased region" description="Basic residues" evidence="1">
    <location>
        <begin position="688"/>
        <end position="724"/>
    </location>
</feature>
<organism evidence="2 3">
    <name type="scientific">Durusdinium trenchii</name>
    <dbReference type="NCBI Taxonomy" id="1381693"/>
    <lineage>
        <taxon>Eukaryota</taxon>
        <taxon>Sar</taxon>
        <taxon>Alveolata</taxon>
        <taxon>Dinophyceae</taxon>
        <taxon>Suessiales</taxon>
        <taxon>Symbiodiniaceae</taxon>
        <taxon>Durusdinium</taxon>
    </lineage>
</organism>
<evidence type="ECO:0000313" key="3">
    <source>
        <dbReference type="Proteomes" id="UP001642484"/>
    </source>
</evidence>
<comment type="caution">
    <text evidence="2">The sequence shown here is derived from an EMBL/GenBank/DDBJ whole genome shotgun (WGS) entry which is preliminary data.</text>
</comment>